<reference evidence="2 3" key="1">
    <citation type="submission" date="2019-09" db="EMBL/GenBank/DDBJ databases">
        <authorList>
            <person name="Duangmal K."/>
            <person name="Teo W.F.A."/>
            <person name="Lipun K."/>
        </authorList>
    </citation>
    <scope>NUCLEOTIDE SEQUENCE [LARGE SCALE GENOMIC DNA]</scope>
    <source>
        <strain evidence="2 3">K1PN6</strain>
    </source>
</reference>
<feature type="compositionally biased region" description="Basic and acidic residues" evidence="1">
    <location>
        <begin position="65"/>
        <end position="80"/>
    </location>
</feature>
<feature type="region of interest" description="Disordered" evidence="1">
    <location>
        <begin position="1"/>
        <end position="83"/>
    </location>
</feature>
<dbReference type="EMBL" id="VMNX01000351">
    <property type="protein sequence ID" value="MPY55007.1"/>
    <property type="molecule type" value="Genomic_DNA"/>
</dbReference>
<dbReference type="AlphaFoldDB" id="A0A5N8X6D6"/>
<keyword evidence="3" id="KW-1185">Reference proteome</keyword>
<feature type="compositionally biased region" description="Basic and acidic residues" evidence="1">
    <location>
        <begin position="33"/>
        <end position="51"/>
    </location>
</feature>
<dbReference type="RefSeq" id="WP_194236430.1">
    <property type="nucleotide sequence ID" value="NZ_VMNX01000351.1"/>
</dbReference>
<accession>A0A5N8X6D6</accession>
<feature type="compositionally biased region" description="Basic residues" evidence="1">
    <location>
        <begin position="1"/>
        <end position="10"/>
    </location>
</feature>
<evidence type="ECO:0000313" key="3">
    <source>
        <dbReference type="Proteomes" id="UP000373149"/>
    </source>
</evidence>
<comment type="caution">
    <text evidence="2">The sequence shown here is derived from an EMBL/GenBank/DDBJ whole genome shotgun (WGS) entry which is preliminary data.</text>
</comment>
<protein>
    <submittedName>
        <fullName evidence="2">Uncharacterized protein</fullName>
    </submittedName>
</protein>
<evidence type="ECO:0000256" key="1">
    <source>
        <dbReference type="SAM" id="MobiDB-lite"/>
    </source>
</evidence>
<organism evidence="2 3">
    <name type="scientific">Streptomyces acidicola</name>
    <dbReference type="NCBI Taxonomy" id="2596892"/>
    <lineage>
        <taxon>Bacteria</taxon>
        <taxon>Bacillati</taxon>
        <taxon>Actinomycetota</taxon>
        <taxon>Actinomycetes</taxon>
        <taxon>Kitasatosporales</taxon>
        <taxon>Streptomycetaceae</taxon>
        <taxon>Streptomyces</taxon>
    </lineage>
</organism>
<proteinExistence type="predicted"/>
<dbReference type="Proteomes" id="UP000373149">
    <property type="component" value="Unassembled WGS sequence"/>
</dbReference>
<evidence type="ECO:0000313" key="2">
    <source>
        <dbReference type="EMBL" id="MPY55007.1"/>
    </source>
</evidence>
<feature type="compositionally biased region" description="Gly residues" evidence="1">
    <location>
        <begin position="12"/>
        <end position="22"/>
    </location>
</feature>
<gene>
    <name evidence="2" type="ORF">FPZ41_43255</name>
</gene>
<name>A0A5N8X6D6_9ACTN</name>
<sequence length="134" mass="14773">MIKEKPHRSPGHGTGHIPGHGTGHQTTAVPRTGLERRATPEEREAHIRDVVDAAPPSPPPPSPSQEDRERTVPPLPERDKRVRHAPQEAFRAEDAAPCEHRVPDPGDCPRCRLADEDVAHLVVLLRCLRRSAAC</sequence>